<evidence type="ECO:0000313" key="8">
    <source>
        <dbReference type="EMBL" id="RGR73545.1"/>
    </source>
</evidence>
<evidence type="ECO:0000256" key="4">
    <source>
        <dbReference type="ARBA" id="ARBA00022989"/>
    </source>
</evidence>
<dbReference type="Pfam" id="PF06271">
    <property type="entry name" value="RDD"/>
    <property type="match status" value="1"/>
</dbReference>
<evidence type="ECO:0000256" key="6">
    <source>
        <dbReference type="SAM" id="Phobius"/>
    </source>
</evidence>
<dbReference type="InterPro" id="IPR010432">
    <property type="entry name" value="RDD"/>
</dbReference>
<keyword evidence="5 6" id="KW-0472">Membrane</keyword>
<sequence>MKLFTNRVIALIIDSLLIGIPVGILEIAFSLIRWILSWLPFLHHFRFLFSTSFLFVIVYALYEAAMIYFAGGTVGKLIMKLEVEKEHGSLSFGDCLIRGVMKAFSLQIWILGVFSAIFAYSDQHSSLHDRIAGTSVWEKL</sequence>
<evidence type="ECO:0000256" key="2">
    <source>
        <dbReference type="ARBA" id="ARBA00022475"/>
    </source>
</evidence>
<evidence type="ECO:0000256" key="1">
    <source>
        <dbReference type="ARBA" id="ARBA00004651"/>
    </source>
</evidence>
<reference evidence="8 9" key="1">
    <citation type="submission" date="2018-08" db="EMBL/GenBank/DDBJ databases">
        <title>A genome reference for cultivated species of the human gut microbiota.</title>
        <authorList>
            <person name="Zou Y."/>
            <person name="Xue W."/>
            <person name="Luo G."/>
        </authorList>
    </citation>
    <scope>NUCLEOTIDE SEQUENCE [LARGE SCALE GENOMIC DNA]</scope>
    <source>
        <strain evidence="8 9">AF24-29</strain>
    </source>
</reference>
<dbReference type="RefSeq" id="WP_117895110.1">
    <property type="nucleotide sequence ID" value="NZ_CABJCV010000011.1"/>
</dbReference>
<organism evidence="8 9">
    <name type="scientific">Holdemania filiformis</name>
    <dbReference type="NCBI Taxonomy" id="61171"/>
    <lineage>
        <taxon>Bacteria</taxon>
        <taxon>Bacillati</taxon>
        <taxon>Bacillota</taxon>
        <taxon>Erysipelotrichia</taxon>
        <taxon>Erysipelotrichales</taxon>
        <taxon>Erysipelotrichaceae</taxon>
        <taxon>Holdemania</taxon>
    </lineage>
</organism>
<dbReference type="GO" id="GO:0005886">
    <property type="term" value="C:plasma membrane"/>
    <property type="evidence" value="ECO:0007669"/>
    <property type="project" value="UniProtKB-SubCell"/>
</dbReference>
<dbReference type="EMBL" id="QRUP01000011">
    <property type="protein sequence ID" value="RGR73545.1"/>
    <property type="molecule type" value="Genomic_DNA"/>
</dbReference>
<dbReference type="Proteomes" id="UP000284178">
    <property type="component" value="Unassembled WGS sequence"/>
</dbReference>
<evidence type="ECO:0000256" key="3">
    <source>
        <dbReference type="ARBA" id="ARBA00022692"/>
    </source>
</evidence>
<protein>
    <submittedName>
        <fullName evidence="8">RDD family protein</fullName>
    </submittedName>
</protein>
<feature type="transmembrane region" description="Helical" evidence="6">
    <location>
        <begin position="12"/>
        <end position="36"/>
    </location>
</feature>
<feature type="transmembrane region" description="Helical" evidence="6">
    <location>
        <begin position="56"/>
        <end position="79"/>
    </location>
</feature>
<comment type="subcellular location">
    <subcellularLocation>
        <location evidence="1">Cell membrane</location>
        <topology evidence="1">Multi-pass membrane protein</topology>
    </subcellularLocation>
</comment>
<keyword evidence="2" id="KW-1003">Cell membrane</keyword>
<dbReference type="PANTHER" id="PTHR36115:SF4">
    <property type="entry name" value="MEMBRANE PROTEIN"/>
    <property type="match status" value="1"/>
</dbReference>
<proteinExistence type="predicted"/>
<dbReference type="GeneID" id="83015728"/>
<feature type="transmembrane region" description="Helical" evidence="6">
    <location>
        <begin position="100"/>
        <end position="120"/>
    </location>
</feature>
<accession>A0A412FZD1</accession>
<keyword evidence="9" id="KW-1185">Reference proteome</keyword>
<dbReference type="InterPro" id="IPR051791">
    <property type="entry name" value="Pra-immunoreactive"/>
</dbReference>
<dbReference type="AlphaFoldDB" id="A0A412FZD1"/>
<dbReference type="PANTHER" id="PTHR36115">
    <property type="entry name" value="PROLINE-RICH ANTIGEN HOMOLOG-RELATED"/>
    <property type="match status" value="1"/>
</dbReference>
<feature type="domain" description="RDD" evidence="7">
    <location>
        <begin position="4"/>
        <end position="133"/>
    </location>
</feature>
<keyword evidence="4 6" id="KW-1133">Transmembrane helix</keyword>
<keyword evidence="3 6" id="KW-0812">Transmembrane</keyword>
<evidence type="ECO:0000256" key="5">
    <source>
        <dbReference type="ARBA" id="ARBA00023136"/>
    </source>
</evidence>
<comment type="caution">
    <text evidence="8">The sequence shown here is derived from an EMBL/GenBank/DDBJ whole genome shotgun (WGS) entry which is preliminary data.</text>
</comment>
<evidence type="ECO:0000259" key="7">
    <source>
        <dbReference type="Pfam" id="PF06271"/>
    </source>
</evidence>
<gene>
    <name evidence="8" type="ORF">DWY25_09975</name>
</gene>
<name>A0A412FZD1_9FIRM</name>
<evidence type="ECO:0000313" key="9">
    <source>
        <dbReference type="Proteomes" id="UP000284178"/>
    </source>
</evidence>